<feature type="binding site" evidence="2">
    <location>
        <position position="62"/>
    </location>
    <ligand>
        <name>substrate</name>
    </ligand>
</feature>
<dbReference type="AlphaFoldDB" id="A0A1F6V5A3"/>
<proteinExistence type="predicted"/>
<gene>
    <name evidence="4" type="ORF">A2W18_00675</name>
</gene>
<organism evidence="4 5">
    <name type="scientific">Candidatus Muproteobacteria bacterium RBG_16_60_9</name>
    <dbReference type="NCBI Taxonomy" id="1817755"/>
    <lineage>
        <taxon>Bacteria</taxon>
        <taxon>Pseudomonadati</taxon>
        <taxon>Pseudomonadota</taxon>
        <taxon>Candidatus Muproteobacteria</taxon>
    </lineage>
</organism>
<dbReference type="SUPFAM" id="SSF54637">
    <property type="entry name" value="Thioesterase/thiol ester dehydrase-isomerase"/>
    <property type="match status" value="1"/>
</dbReference>
<dbReference type="InterPro" id="IPR054485">
    <property type="entry name" value="FlK-like_dom"/>
</dbReference>
<comment type="caution">
    <text evidence="4">The sequence shown here is derived from an EMBL/GenBank/DDBJ whole genome shotgun (WGS) entry which is preliminary data.</text>
</comment>
<accession>A0A1F6V5A3</accession>
<feature type="domain" description="Fluoroacetyl-CoA-specific thioesterase-like" evidence="3">
    <location>
        <begin position="17"/>
        <end position="117"/>
    </location>
</feature>
<evidence type="ECO:0000313" key="5">
    <source>
        <dbReference type="Proteomes" id="UP000179076"/>
    </source>
</evidence>
<dbReference type="InterPro" id="IPR025540">
    <property type="entry name" value="FlK"/>
</dbReference>
<feature type="active site" evidence="1">
    <location>
        <position position="69"/>
    </location>
</feature>
<feature type="active site" evidence="1">
    <location>
        <position position="43"/>
    </location>
</feature>
<evidence type="ECO:0000313" key="4">
    <source>
        <dbReference type="EMBL" id="OGI64798.1"/>
    </source>
</evidence>
<dbReference type="InterPro" id="IPR029069">
    <property type="entry name" value="HotDog_dom_sf"/>
</dbReference>
<dbReference type="PANTHER" id="PTHR36934">
    <property type="entry name" value="BLR0278 PROTEIN"/>
    <property type="match status" value="1"/>
</dbReference>
<name>A0A1F6V5A3_9PROT</name>
<evidence type="ECO:0000259" key="3">
    <source>
        <dbReference type="Pfam" id="PF22636"/>
    </source>
</evidence>
<evidence type="ECO:0000256" key="2">
    <source>
        <dbReference type="PIRSR" id="PIRSR014972-2"/>
    </source>
</evidence>
<feature type="binding site" evidence="2">
    <location>
        <position position="113"/>
    </location>
    <ligand>
        <name>substrate</name>
    </ligand>
</feature>
<dbReference type="PIRSF" id="PIRSF014972">
    <property type="entry name" value="FlK"/>
    <property type="match status" value="1"/>
</dbReference>
<reference evidence="4 5" key="1">
    <citation type="journal article" date="2016" name="Nat. Commun.">
        <title>Thousands of microbial genomes shed light on interconnected biogeochemical processes in an aquifer system.</title>
        <authorList>
            <person name="Anantharaman K."/>
            <person name="Brown C.T."/>
            <person name="Hug L.A."/>
            <person name="Sharon I."/>
            <person name="Castelle C.J."/>
            <person name="Probst A.J."/>
            <person name="Thomas B.C."/>
            <person name="Singh A."/>
            <person name="Wilkins M.J."/>
            <person name="Karaoz U."/>
            <person name="Brodie E.L."/>
            <person name="Williams K.H."/>
            <person name="Hubbard S.S."/>
            <person name="Banfield J.F."/>
        </authorList>
    </citation>
    <scope>NUCLEOTIDE SEQUENCE [LARGE SCALE GENOMIC DNA]</scope>
</reference>
<feature type="active site" evidence="1">
    <location>
        <position position="35"/>
    </location>
</feature>
<sequence>MKASLQAGLTKTQTITVDEARATRHMGEHLGVYATPALVQDIEQLCRNFLREHVDPGEDSVGTRVDIQHLAATPEGMSVEINVKITAVDRRAVTFEVVARDAVEEVGRCTHTRFIVELAKLKERLTAKIAKAKGG</sequence>
<protein>
    <recommendedName>
        <fullName evidence="3">Fluoroacetyl-CoA-specific thioesterase-like domain-containing protein</fullName>
    </recommendedName>
</protein>
<dbReference type="Gene3D" id="3.10.129.10">
    <property type="entry name" value="Hotdog Thioesterase"/>
    <property type="match status" value="1"/>
</dbReference>
<dbReference type="Pfam" id="PF22636">
    <property type="entry name" value="FlK"/>
    <property type="match status" value="1"/>
</dbReference>
<feature type="binding site" evidence="2">
    <location>
        <position position="62"/>
    </location>
    <ligand>
        <name>CoA</name>
        <dbReference type="ChEBI" id="CHEBI:57287"/>
    </ligand>
</feature>
<dbReference type="Proteomes" id="UP000179076">
    <property type="component" value="Unassembled WGS sequence"/>
</dbReference>
<evidence type="ECO:0000256" key="1">
    <source>
        <dbReference type="PIRSR" id="PIRSR014972-1"/>
    </source>
</evidence>
<dbReference type="PANTHER" id="PTHR36934:SF1">
    <property type="entry name" value="THIOESTERASE DOMAIN-CONTAINING PROTEIN"/>
    <property type="match status" value="1"/>
</dbReference>
<dbReference type="EMBL" id="MFSP01000120">
    <property type="protein sequence ID" value="OGI64798.1"/>
    <property type="molecule type" value="Genomic_DNA"/>
</dbReference>